<reference evidence="3 4" key="1">
    <citation type="submission" date="2019-03" db="EMBL/GenBank/DDBJ databases">
        <title>Genomic Encyclopedia of Type Strains, Phase IV (KMG-IV): sequencing the most valuable type-strain genomes for metagenomic binning, comparative biology and taxonomic classification.</title>
        <authorList>
            <person name="Goeker M."/>
        </authorList>
    </citation>
    <scope>NUCLEOTIDE SEQUENCE [LARGE SCALE GENOMIC DNA]</scope>
    <source>
        <strain evidence="3 4">DSM 46770</strain>
    </source>
</reference>
<feature type="transmembrane region" description="Helical" evidence="2">
    <location>
        <begin position="226"/>
        <end position="245"/>
    </location>
</feature>
<feature type="region of interest" description="Disordered" evidence="1">
    <location>
        <begin position="85"/>
        <end position="116"/>
    </location>
</feature>
<accession>A0A4R6V252</accession>
<dbReference type="RefSeq" id="WP_133741408.1">
    <property type="nucleotide sequence ID" value="NZ_SNYN01000006.1"/>
</dbReference>
<protein>
    <recommendedName>
        <fullName evidence="5">DUF308 domain-containing protein</fullName>
    </recommendedName>
</protein>
<proteinExistence type="predicted"/>
<feature type="transmembrane region" description="Helical" evidence="2">
    <location>
        <begin position="202"/>
        <end position="220"/>
    </location>
</feature>
<feature type="compositionally biased region" description="Basic and acidic residues" evidence="1">
    <location>
        <begin position="169"/>
        <end position="184"/>
    </location>
</feature>
<feature type="compositionally biased region" description="Low complexity" evidence="1">
    <location>
        <begin position="85"/>
        <end position="96"/>
    </location>
</feature>
<evidence type="ECO:0000313" key="3">
    <source>
        <dbReference type="EMBL" id="TDQ52515.1"/>
    </source>
</evidence>
<name>A0A4R6V252_9ACTN</name>
<keyword evidence="2" id="KW-0472">Membrane</keyword>
<dbReference type="AlphaFoldDB" id="A0A4R6V252"/>
<dbReference type="OrthoDB" id="3824493at2"/>
<evidence type="ECO:0000256" key="1">
    <source>
        <dbReference type="SAM" id="MobiDB-lite"/>
    </source>
</evidence>
<keyword evidence="2" id="KW-0812">Transmembrane</keyword>
<gene>
    <name evidence="3" type="ORF">EV190_106153</name>
</gene>
<feature type="region of interest" description="Disordered" evidence="1">
    <location>
        <begin position="128"/>
        <end position="191"/>
    </location>
</feature>
<keyword evidence="4" id="KW-1185">Reference proteome</keyword>
<evidence type="ECO:0000313" key="4">
    <source>
        <dbReference type="Proteomes" id="UP000295281"/>
    </source>
</evidence>
<organism evidence="3 4">
    <name type="scientific">Actinorugispora endophytica</name>
    <dbReference type="NCBI Taxonomy" id="1605990"/>
    <lineage>
        <taxon>Bacteria</taxon>
        <taxon>Bacillati</taxon>
        <taxon>Actinomycetota</taxon>
        <taxon>Actinomycetes</taxon>
        <taxon>Streptosporangiales</taxon>
        <taxon>Nocardiopsidaceae</taxon>
        <taxon>Actinorugispora</taxon>
    </lineage>
</organism>
<sequence length="263" mass="27869">MTDRRGNGLLADAYVPLILLTPLLADTMLEALGRAGIAAYAVPLDEDVLDPDRAPGEQSSTDHLYVDANERRAAEEVLRAELPELVDPPGAGAAAPPDDPASSEQGRSSSDDEDDEVWADLVARFYDTDEGGREWPDAENVSGHAGGDLLDTPEPDEPPAPRLRPIRPRPPEERSAHGLDDGEHFVPPPPPPLPRGDLTSRAAWAGLLGGPAVLLVSTILGFSVPGWLVLAVLCAFVAGFVVLLIRMGDRPPRDSGPDDGAII</sequence>
<evidence type="ECO:0000256" key="2">
    <source>
        <dbReference type="SAM" id="Phobius"/>
    </source>
</evidence>
<dbReference type="EMBL" id="SNYN01000006">
    <property type="protein sequence ID" value="TDQ52515.1"/>
    <property type="molecule type" value="Genomic_DNA"/>
</dbReference>
<dbReference type="Proteomes" id="UP000295281">
    <property type="component" value="Unassembled WGS sequence"/>
</dbReference>
<comment type="caution">
    <text evidence="3">The sequence shown here is derived from an EMBL/GenBank/DDBJ whole genome shotgun (WGS) entry which is preliminary data.</text>
</comment>
<evidence type="ECO:0008006" key="5">
    <source>
        <dbReference type="Google" id="ProtNLM"/>
    </source>
</evidence>
<keyword evidence="2" id="KW-1133">Transmembrane helix</keyword>